<comment type="catalytic activity">
    <reaction evidence="8">
        <text>(6S)-5,6,7,8-tetrahydrofolate + NADP(+) = 7,8-dihydrofolate + NADPH + H(+)</text>
        <dbReference type="Rhea" id="RHEA:15009"/>
        <dbReference type="ChEBI" id="CHEBI:15378"/>
        <dbReference type="ChEBI" id="CHEBI:57451"/>
        <dbReference type="ChEBI" id="CHEBI:57453"/>
        <dbReference type="ChEBI" id="CHEBI:57783"/>
        <dbReference type="ChEBI" id="CHEBI:58349"/>
        <dbReference type="EC" id="1.5.1.3"/>
    </reaction>
</comment>
<dbReference type="FunFam" id="3.40.430.10:FF:000001">
    <property type="entry name" value="Dihydrofolate reductase"/>
    <property type="match status" value="1"/>
</dbReference>
<evidence type="ECO:0000256" key="5">
    <source>
        <dbReference type="ARBA" id="ARBA00022857"/>
    </source>
</evidence>
<comment type="caution">
    <text evidence="11">The sequence shown here is derived from an EMBL/GenBank/DDBJ whole genome shotgun (WGS) entry which is preliminary data.</text>
</comment>
<dbReference type="Gene3D" id="3.40.430.10">
    <property type="entry name" value="Dihydrofolate Reductase, subunit A"/>
    <property type="match status" value="1"/>
</dbReference>
<dbReference type="EC" id="1.5.1.3" evidence="3 8"/>
<dbReference type="PIRSF" id="PIRSF000194">
    <property type="entry name" value="DHFR"/>
    <property type="match status" value="1"/>
</dbReference>
<dbReference type="PRINTS" id="PR00070">
    <property type="entry name" value="DHFR"/>
</dbReference>
<dbReference type="GO" id="GO:0046655">
    <property type="term" value="P:folic acid metabolic process"/>
    <property type="evidence" value="ECO:0007669"/>
    <property type="project" value="TreeGrafter"/>
</dbReference>
<comment type="similarity">
    <text evidence="2 8 9">Belongs to the dihydrofolate reductase family.</text>
</comment>
<accession>A0A7W2TX37</accession>
<dbReference type="GO" id="GO:0070401">
    <property type="term" value="F:NADP+ binding"/>
    <property type="evidence" value="ECO:0007669"/>
    <property type="project" value="UniProtKB-ARBA"/>
</dbReference>
<dbReference type="InterPro" id="IPR017925">
    <property type="entry name" value="DHFR_CS"/>
</dbReference>
<dbReference type="InterPro" id="IPR001796">
    <property type="entry name" value="DHFR_dom"/>
</dbReference>
<protein>
    <recommendedName>
        <fullName evidence="3 8">Dihydrofolate reductase</fullName>
        <ecNumber evidence="3 8">1.5.1.3</ecNumber>
    </recommendedName>
</protein>
<comment type="function">
    <text evidence="7 8">Key enzyme in folate metabolism. Catalyzes an essential reaction for de novo glycine and purine synthesis, and for DNA precursor synthesis.</text>
</comment>
<dbReference type="UniPathway" id="UPA00077">
    <property type="reaction ID" value="UER00158"/>
</dbReference>
<evidence type="ECO:0000256" key="2">
    <source>
        <dbReference type="ARBA" id="ARBA00009539"/>
    </source>
</evidence>
<keyword evidence="12" id="KW-1185">Reference proteome</keyword>
<dbReference type="PANTHER" id="PTHR48069">
    <property type="entry name" value="DIHYDROFOLATE REDUCTASE"/>
    <property type="match status" value="1"/>
</dbReference>
<dbReference type="PROSITE" id="PS51330">
    <property type="entry name" value="DHFR_2"/>
    <property type="match status" value="1"/>
</dbReference>
<keyword evidence="5 8" id="KW-0521">NADP</keyword>
<dbReference type="PANTHER" id="PTHR48069:SF3">
    <property type="entry name" value="DIHYDROFOLATE REDUCTASE"/>
    <property type="match status" value="1"/>
</dbReference>
<dbReference type="InterPro" id="IPR012259">
    <property type="entry name" value="DHFR"/>
</dbReference>
<keyword evidence="4 8" id="KW-0554">One-carbon metabolism</keyword>
<dbReference type="GO" id="GO:0004146">
    <property type="term" value="F:dihydrofolate reductase activity"/>
    <property type="evidence" value="ECO:0007669"/>
    <property type="project" value="UniProtKB-EC"/>
</dbReference>
<dbReference type="SUPFAM" id="SSF53597">
    <property type="entry name" value="Dihydrofolate reductase-like"/>
    <property type="match status" value="1"/>
</dbReference>
<organism evidence="11 12">
    <name type="scientific">Sediminihaliea albiluteola</name>
    <dbReference type="NCBI Taxonomy" id="2758564"/>
    <lineage>
        <taxon>Bacteria</taxon>
        <taxon>Pseudomonadati</taxon>
        <taxon>Pseudomonadota</taxon>
        <taxon>Gammaproteobacteria</taxon>
        <taxon>Cellvibrionales</taxon>
        <taxon>Halieaceae</taxon>
        <taxon>Sediminihaliea</taxon>
    </lineage>
</organism>
<dbReference type="GO" id="GO:0006730">
    <property type="term" value="P:one-carbon metabolic process"/>
    <property type="evidence" value="ECO:0007669"/>
    <property type="project" value="UniProtKB-KW"/>
</dbReference>
<dbReference type="InterPro" id="IPR024072">
    <property type="entry name" value="DHFR-like_dom_sf"/>
</dbReference>
<proteinExistence type="inferred from homology"/>
<comment type="pathway">
    <text evidence="1 8">Cofactor biosynthesis; tetrahydrofolate biosynthesis; 5,6,7,8-tetrahydrofolate from 7,8-dihydrofolate: step 1/1.</text>
</comment>
<evidence type="ECO:0000313" key="11">
    <source>
        <dbReference type="EMBL" id="MBA6413518.1"/>
    </source>
</evidence>
<evidence type="ECO:0000256" key="3">
    <source>
        <dbReference type="ARBA" id="ARBA00012856"/>
    </source>
</evidence>
<evidence type="ECO:0000259" key="10">
    <source>
        <dbReference type="PROSITE" id="PS51330"/>
    </source>
</evidence>
<dbReference type="PROSITE" id="PS00075">
    <property type="entry name" value="DHFR_1"/>
    <property type="match status" value="1"/>
</dbReference>
<dbReference type="GO" id="GO:0005829">
    <property type="term" value="C:cytosol"/>
    <property type="evidence" value="ECO:0007669"/>
    <property type="project" value="TreeGrafter"/>
</dbReference>
<evidence type="ECO:0000256" key="7">
    <source>
        <dbReference type="ARBA" id="ARBA00025067"/>
    </source>
</evidence>
<evidence type="ECO:0000256" key="9">
    <source>
        <dbReference type="RuleBase" id="RU004474"/>
    </source>
</evidence>
<gene>
    <name evidence="11" type="ORF">H2508_10395</name>
</gene>
<reference evidence="11 12" key="1">
    <citation type="submission" date="2020-07" db="EMBL/GenBank/DDBJ databases">
        <title>Halieaceae bacterium, F7430, whole genome shotgun sequencing project.</title>
        <authorList>
            <person name="Jiang S."/>
            <person name="Liu Z.W."/>
            <person name="Du Z.J."/>
        </authorList>
    </citation>
    <scope>NUCLEOTIDE SEQUENCE [LARGE SCALE GENOMIC DNA]</scope>
    <source>
        <strain evidence="11 12">F7430</strain>
    </source>
</reference>
<dbReference type="EMBL" id="JACFXU010000014">
    <property type="protein sequence ID" value="MBA6413518.1"/>
    <property type="molecule type" value="Genomic_DNA"/>
</dbReference>
<evidence type="ECO:0000256" key="8">
    <source>
        <dbReference type="PIRNR" id="PIRNR000194"/>
    </source>
</evidence>
<sequence>MIQGANVSPDKPLVSVIFAAAENGVIGRDNALPWHLPEDLRYFKAVTLGKPVVMGRKTYQSIGRPLPGRANIVISRDPQFHAEGLIVVDCLEAALSRARDLAGGDGVSEVMVIGGAQIYAAVLPEADRLYVTEVHAAVDGDAYIPAIDWQQWQEIERVRHPASGDNPYDYSFVQYRRYNADSI</sequence>
<evidence type="ECO:0000256" key="1">
    <source>
        <dbReference type="ARBA" id="ARBA00004903"/>
    </source>
</evidence>
<dbReference type="AlphaFoldDB" id="A0A7W2TX37"/>
<name>A0A7W2TX37_9GAMM</name>
<evidence type="ECO:0000313" key="12">
    <source>
        <dbReference type="Proteomes" id="UP000539350"/>
    </source>
</evidence>
<dbReference type="Pfam" id="PF00186">
    <property type="entry name" value="DHFR_1"/>
    <property type="match status" value="1"/>
</dbReference>
<feature type="domain" description="DHFR" evidence="10">
    <location>
        <begin position="13"/>
        <end position="177"/>
    </location>
</feature>
<keyword evidence="6 8" id="KW-0560">Oxidoreductase</keyword>
<evidence type="ECO:0000256" key="4">
    <source>
        <dbReference type="ARBA" id="ARBA00022563"/>
    </source>
</evidence>
<dbReference type="GO" id="GO:0046452">
    <property type="term" value="P:dihydrofolate metabolic process"/>
    <property type="evidence" value="ECO:0007669"/>
    <property type="project" value="TreeGrafter"/>
</dbReference>
<evidence type="ECO:0000256" key="6">
    <source>
        <dbReference type="ARBA" id="ARBA00023002"/>
    </source>
</evidence>
<dbReference type="GO" id="GO:0046654">
    <property type="term" value="P:tetrahydrofolate biosynthetic process"/>
    <property type="evidence" value="ECO:0007669"/>
    <property type="project" value="UniProtKB-UniPathway"/>
</dbReference>
<dbReference type="CDD" id="cd00209">
    <property type="entry name" value="DHFR"/>
    <property type="match status" value="1"/>
</dbReference>
<dbReference type="Proteomes" id="UP000539350">
    <property type="component" value="Unassembled WGS sequence"/>
</dbReference>
<dbReference type="RefSeq" id="WP_182172883.1">
    <property type="nucleotide sequence ID" value="NZ_JACFXU010000014.1"/>
</dbReference>